<comment type="function">
    <text evidence="2">Adenine glycosylase active on G-A mispairs. MutY also corrects error-prone DNA synthesis past GO lesions which are due to the oxidatively damaged form of guanine: 7,8-dihydro-8-oxoguanine (8-oxo-dGTP).</text>
</comment>
<name>W0F512_9BACT</name>
<keyword evidence="10 14" id="KW-0408">Iron</keyword>
<evidence type="ECO:0000256" key="4">
    <source>
        <dbReference type="ARBA" id="ARBA00012045"/>
    </source>
</evidence>
<dbReference type="CDD" id="cd00056">
    <property type="entry name" value="ENDO3c"/>
    <property type="match status" value="1"/>
</dbReference>
<dbReference type="InterPro" id="IPR015797">
    <property type="entry name" value="NUDIX_hydrolase-like_dom_sf"/>
</dbReference>
<dbReference type="Proteomes" id="UP000003586">
    <property type="component" value="Chromosome"/>
</dbReference>
<dbReference type="HOGENOM" id="CLU_012862_0_2_10"/>
<dbReference type="Gene3D" id="1.10.340.30">
    <property type="entry name" value="Hypothetical protein, domain 2"/>
    <property type="match status" value="1"/>
</dbReference>
<keyword evidence="8 14" id="KW-0227">DNA damage</keyword>
<keyword evidence="6" id="KW-0004">4Fe-4S</keyword>
<dbReference type="SMART" id="SM00478">
    <property type="entry name" value="ENDO3c"/>
    <property type="match status" value="1"/>
</dbReference>
<evidence type="ECO:0000313" key="16">
    <source>
        <dbReference type="EMBL" id="AHF16416.1"/>
    </source>
</evidence>
<dbReference type="InterPro" id="IPR044298">
    <property type="entry name" value="MIG/MutY"/>
</dbReference>
<dbReference type="EC" id="3.2.2.31" evidence="4 14"/>
<comment type="catalytic activity">
    <reaction evidence="1 14">
        <text>Hydrolyzes free adenine bases from 7,8-dihydro-8-oxoguanine:adenine mismatched double-stranded DNA, leaving an apurinic site.</text>
        <dbReference type="EC" id="3.2.2.31"/>
    </reaction>
</comment>
<keyword evidence="9" id="KW-0378">Hydrolase</keyword>
<dbReference type="GO" id="GO:0000701">
    <property type="term" value="F:purine-specific mismatch base pair DNA N-glycosylase activity"/>
    <property type="evidence" value="ECO:0007669"/>
    <property type="project" value="UniProtKB-EC"/>
</dbReference>
<evidence type="ECO:0000256" key="13">
    <source>
        <dbReference type="ARBA" id="ARBA00023295"/>
    </source>
</evidence>
<dbReference type="Gene3D" id="3.90.79.10">
    <property type="entry name" value="Nucleoside Triphosphate Pyrophosphohydrolase"/>
    <property type="match status" value="1"/>
</dbReference>
<keyword evidence="13 14" id="KW-0326">Glycosidase</keyword>
<evidence type="ECO:0000256" key="6">
    <source>
        <dbReference type="ARBA" id="ARBA00022485"/>
    </source>
</evidence>
<evidence type="ECO:0000313" key="17">
    <source>
        <dbReference type="Proteomes" id="UP000003586"/>
    </source>
</evidence>
<evidence type="ECO:0000256" key="2">
    <source>
        <dbReference type="ARBA" id="ARBA00002933"/>
    </source>
</evidence>
<dbReference type="RefSeq" id="WP_008587504.1">
    <property type="nucleotide sequence ID" value="NZ_CP007035.1"/>
</dbReference>
<comment type="cofactor">
    <cofactor evidence="14">
        <name>[4Fe-4S] cluster</name>
        <dbReference type="ChEBI" id="CHEBI:49883"/>
    </cofactor>
    <text evidence="14">Binds 1 [4Fe-4S] cluster.</text>
</comment>
<dbReference type="GO" id="GO:0046872">
    <property type="term" value="F:metal ion binding"/>
    <property type="evidence" value="ECO:0007669"/>
    <property type="project" value="UniProtKB-UniRule"/>
</dbReference>
<evidence type="ECO:0000256" key="8">
    <source>
        <dbReference type="ARBA" id="ARBA00022763"/>
    </source>
</evidence>
<dbReference type="GO" id="GO:0051539">
    <property type="term" value="F:4 iron, 4 sulfur cluster binding"/>
    <property type="evidence" value="ECO:0007669"/>
    <property type="project" value="UniProtKB-UniRule"/>
</dbReference>
<sequence length="349" mass="39746">MNNNNFQHILALWNQTENTRQMPWKGQKDPYKIWLSEVILQQTRVEQGLNYYKNFIKNYPTIGDLANASEKSVFKLWEGLGYYSRCKNLIFTAKLISNEMGGVFPDTYESILKLKGIGPYTAAAIASFAFNLPHAVLDGNVFRVLSRIFGIGEPIDMPSGKKIFSALAEKLLNKQEPGIYNQAIMDFGATVCKPAAPLCVQCPFQKHCVAFKKELVTGLPVKSKKIAVRTRYFYYLIPLFRNTVPVRERTGKDIWQHLYEFPMIETTVARAPKAIISKGIKKGWIDEGTITDISSAFSQKLSHQVIKSVFISCKVNRRPEALQSFQWVSKRALKTLPFPKTITQYLNRS</sequence>
<dbReference type="Gene3D" id="1.10.1670.10">
    <property type="entry name" value="Helix-hairpin-Helix base-excision DNA repair enzymes (C-terminal)"/>
    <property type="match status" value="1"/>
</dbReference>
<dbReference type="InterPro" id="IPR005760">
    <property type="entry name" value="A/G_AdeGlyc_MutY"/>
</dbReference>
<dbReference type="InterPro" id="IPR029119">
    <property type="entry name" value="MutY_C"/>
</dbReference>
<dbReference type="CDD" id="cd03431">
    <property type="entry name" value="NUDIX_DNA_Glycosylase_C-MutY"/>
    <property type="match status" value="1"/>
</dbReference>
<keyword evidence="11" id="KW-0411">Iron-sulfur</keyword>
<dbReference type="GO" id="GO:0006284">
    <property type="term" value="P:base-excision repair"/>
    <property type="evidence" value="ECO:0007669"/>
    <property type="project" value="UniProtKB-UniRule"/>
</dbReference>
<dbReference type="InterPro" id="IPR011257">
    <property type="entry name" value="DNA_glycosylase"/>
</dbReference>
<evidence type="ECO:0000256" key="12">
    <source>
        <dbReference type="ARBA" id="ARBA00023204"/>
    </source>
</evidence>
<organism evidence="16 17">
    <name type="scientific">Niabella soli DSM 19437</name>
    <dbReference type="NCBI Taxonomy" id="929713"/>
    <lineage>
        <taxon>Bacteria</taxon>
        <taxon>Pseudomonadati</taxon>
        <taxon>Bacteroidota</taxon>
        <taxon>Chitinophagia</taxon>
        <taxon>Chitinophagales</taxon>
        <taxon>Chitinophagaceae</taxon>
        <taxon>Niabella</taxon>
    </lineage>
</organism>
<feature type="domain" description="HhH-GPD" evidence="15">
    <location>
        <begin position="39"/>
        <end position="190"/>
    </location>
</feature>
<dbReference type="STRING" id="929713.NIASO_17085"/>
<dbReference type="SUPFAM" id="SSF48150">
    <property type="entry name" value="DNA-glycosylase"/>
    <property type="match status" value="1"/>
</dbReference>
<dbReference type="AlphaFoldDB" id="W0F512"/>
<dbReference type="NCBIfam" id="TIGR01084">
    <property type="entry name" value="mutY"/>
    <property type="match status" value="1"/>
</dbReference>
<evidence type="ECO:0000256" key="11">
    <source>
        <dbReference type="ARBA" id="ARBA00023014"/>
    </source>
</evidence>
<dbReference type="InterPro" id="IPR000445">
    <property type="entry name" value="HhH_motif"/>
</dbReference>
<protein>
    <recommendedName>
        <fullName evidence="5 14">Adenine DNA glycosylase</fullName>
        <ecNumber evidence="4 14">3.2.2.31</ecNumber>
    </recommendedName>
</protein>
<proteinExistence type="inferred from homology"/>
<evidence type="ECO:0000256" key="7">
    <source>
        <dbReference type="ARBA" id="ARBA00022723"/>
    </source>
</evidence>
<dbReference type="FunFam" id="1.10.340.30:FF:000002">
    <property type="entry name" value="Adenine DNA glycosylase"/>
    <property type="match status" value="1"/>
</dbReference>
<evidence type="ECO:0000256" key="5">
    <source>
        <dbReference type="ARBA" id="ARBA00022023"/>
    </source>
</evidence>
<gene>
    <name evidence="16" type="ORF">NIASO_17085</name>
</gene>
<dbReference type="GO" id="GO:0032357">
    <property type="term" value="F:oxidized purine DNA binding"/>
    <property type="evidence" value="ECO:0007669"/>
    <property type="project" value="TreeGrafter"/>
</dbReference>
<dbReference type="eggNOG" id="COG1194">
    <property type="taxonomic scope" value="Bacteria"/>
</dbReference>
<reference evidence="16 17" key="1">
    <citation type="submission" date="2013-12" db="EMBL/GenBank/DDBJ databases">
        <authorList>
            <consortium name="DOE Joint Genome Institute"/>
            <person name="Eisen J."/>
            <person name="Huntemann M."/>
            <person name="Han J."/>
            <person name="Chen A."/>
            <person name="Kyrpides N."/>
            <person name="Mavromatis K."/>
            <person name="Markowitz V."/>
            <person name="Palaniappan K."/>
            <person name="Ivanova N."/>
            <person name="Schaumberg A."/>
            <person name="Pati A."/>
            <person name="Liolios K."/>
            <person name="Nordberg H.P."/>
            <person name="Cantor M.N."/>
            <person name="Hua S.X."/>
            <person name="Woyke T."/>
        </authorList>
    </citation>
    <scope>NUCLEOTIDE SEQUENCE [LARGE SCALE GENOMIC DNA]</scope>
    <source>
        <strain evidence="17">DSM 19437</strain>
    </source>
</reference>
<dbReference type="PANTHER" id="PTHR42944">
    <property type="entry name" value="ADENINE DNA GLYCOSYLASE"/>
    <property type="match status" value="1"/>
</dbReference>
<dbReference type="PANTHER" id="PTHR42944:SF1">
    <property type="entry name" value="ADENINE DNA GLYCOSYLASE"/>
    <property type="match status" value="1"/>
</dbReference>
<accession>W0F512</accession>
<dbReference type="GO" id="GO:0006298">
    <property type="term" value="P:mismatch repair"/>
    <property type="evidence" value="ECO:0007669"/>
    <property type="project" value="TreeGrafter"/>
</dbReference>
<dbReference type="Pfam" id="PF00633">
    <property type="entry name" value="HHH"/>
    <property type="match status" value="1"/>
</dbReference>
<dbReference type="KEGG" id="nso:NIASO_17085"/>
<dbReference type="Pfam" id="PF00730">
    <property type="entry name" value="HhH-GPD"/>
    <property type="match status" value="1"/>
</dbReference>
<keyword evidence="7" id="KW-0479">Metal-binding</keyword>
<dbReference type="Pfam" id="PF14815">
    <property type="entry name" value="NUDIX_4"/>
    <property type="match status" value="1"/>
</dbReference>
<dbReference type="InterPro" id="IPR023170">
    <property type="entry name" value="HhH_base_excis_C"/>
</dbReference>
<evidence type="ECO:0000256" key="14">
    <source>
        <dbReference type="RuleBase" id="RU365096"/>
    </source>
</evidence>
<comment type="similarity">
    <text evidence="3 14">Belongs to the Nth/MutY family.</text>
</comment>
<dbReference type="GO" id="GO:0034039">
    <property type="term" value="F:8-oxo-7,8-dihydroguanine DNA N-glycosylase activity"/>
    <property type="evidence" value="ECO:0007669"/>
    <property type="project" value="TreeGrafter"/>
</dbReference>
<evidence type="ECO:0000259" key="15">
    <source>
        <dbReference type="SMART" id="SM00478"/>
    </source>
</evidence>
<keyword evidence="17" id="KW-1185">Reference proteome</keyword>
<evidence type="ECO:0000256" key="1">
    <source>
        <dbReference type="ARBA" id="ARBA00000843"/>
    </source>
</evidence>
<dbReference type="InterPro" id="IPR003265">
    <property type="entry name" value="HhH-GPD_domain"/>
</dbReference>
<dbReference type="SUPFAM" id="SSF55811">
    <property type="entry name" value="Nudix"/>
    <property type="match status" value="1"/>
</dbReference>
<keyword evidence="12" id="KW-0234">DNA repair</keyword>
<dbReference type="GO" id="GO:0035485">
    <property type="term" value="F:adenine/guanine mispair binding"/>
    <property type="evidence" value="ECO:0007669"/>
    <property type="project" value="TreeGrafter"/>
</dbReference>
<dbReference type="EMBL" id="CP007035">
    <property type="protein sequence ID" value="AHF16416.1"/>
    <property type="molecule type" value="Genomic_DNA"/>
</dbReference>
<evidence type="ECO:0000256" key="3">
    <source>
        <dbReference type="ARBA" id="ARBA00008343"/>
    </source>
</evidence>
<evidence type="ECO:0000256" key="9">
    <source>
        <dbReference type="ARBA" id="ARBA00022801"/>
    </source>
</evidence>
<evidence type="ECO:0000256" key="10">
    <source>
        <dbReference type="ARBA" id="ARBA00023004"/>
    </source>
</evidence>